<dbReference type="EMBL" id="LAZR01011213">
    <property type="protein sequence ID" value="KKM62856.1"/>
    <property type="molecule type" value="Genomic_DNA"/>
</dbReference>
<gene>
    <name evidence="1" type="ORF">LCGC14_1517440</name>
</gene>
<accession>A0A0F9JKG7</accession>
<sequence length="72" mass="7943">MKGRLEDRIHLGMQGVVLIETSTTRDALLLTLAPASLITVLETPRRSIVPGREELLLADDHSTDLVPQTDRP</sequence>
<proteinExistence type="predicted"/>
<organism evidence="1">
    <name type="scientific">marine sediment metagenome</name>
    <dbReference type="NCBI Taxonomy" id="412755"/>
    <lineage>
        <taxon>unclassified sequences</taxon>
        <taxon>metagenomes</taxon>
        <taxon>ecological metagenomes</taxon>
    </lineage>
</organism>
<reference evidence="1" key="1">
    <citation type="journal article" date="2015" name="Nature">
        <title>Complex archaea that bridge the gap between prokaryotes and eukaryotes.</title>
        <authorList>
            <person name="Spang A."/>
            <person name="Saw J.H."/>
            <person name="Jorgensen S.L."/>
            <person name="Zaremba-Niedzwiedzka K."/>
            <person name="Martijn J."/>
            <person name="Lind A.E."/>
            <person name="van Eijk R."/>
            <person name="Schleper C."/>
            <person name="Guy L."/>
            <person name="Ettema T.J."/>
        </authorList>
    </citation>
    <scope>NUCLEOTIDE SEQUENCE</scope>
</reference>
<protein>
    <submittedName>
        <fullName evidence="1">Uncharacterized protein</fullName>
    </submittedName>
</protein>
<comment type="caution">
    <text evidence="1">The sequence shown here is derived from an EMBL/GenBank/DDBJ whole genome shotgun (WGS) entry which is preliminary data.</text>
</comment>
<dbReference type="AlphaFoldDB" id="A0A0F9JKG7"/>
<evidence type="ECO:0000313" key="1">
    <source>
        <dbReference type="EMBL" id="KKM62856.1"/>
    </source>
</evidence>
<name>A0A0F9JKG7_9ZZZZ</name>